<dbReference type="PANTHER" id="PTHR33254:SF16">
    <property type="entry name" value="BLR3842 PROTEIN"/>
    <property type="match status" value="1"/>
</dbReference>
<dbReference type="NCBIfam" id="NF006731">
    <property type="entry name" value="PRK09262.1"/>
    <property type="match status" value="1"/>
</dbReference>
<comment type="caution">
    <text evidence="13">The sequence shown here is derived from an EMBL/GenBank/DDBJ whole genome shotgun (WGS) entry which is preliminary data.</text>
</comment>
<comment type="cofactor">
    <cofactor evidence="12">
        <name>Mg(2+)</name>
        <dbReference type="ChEBI" id="CHEBI:18420"/>
    </cofactor>
</comment>
<comment type="cofactor">
    <cofactor evidence="2">
        <name>a divalent metal cation</name>
        <dbReference type="ChEBI" id="CHEBI:60240"/>
    </cofactor>
</comment>
<dbReference type="Pfam" id="PF03737">
    <property type="entry name" value="RraA-like"/>
    <property type="match status" value="1"/>
</dbReference>
<evidence type="ECO:0000256" key="10">
    <source>
        <dbReference type="ARBA" id="ARBA00032305"/>
    </source>
</evidence>
<dbReference type="EC" id="4.1.3.17" evidence="5"/>
<evidence type="ECO:0000256" key="4">
    <source>
        <dbReference type="ARBA" id="ARBA00011233"/>
    </source>
</evidence>
<feature type="binding site" evidence="12">
    <location>
        <begin position="89"/>
        <end position="92"/>
    </location>
    <ligand>
        <name>substrate</name>
    </ligand>
</feature>
<feature type="binding site" evidence="12">
    <location>
        <position position="112"/>
    </location>
    <ligand>
        <name>Mg(2+)</name>
        <dbReference type="ChEBI" id="CHEBI:18420"/>
    </ligand>
</feature>
<dbReference type="GO" id="GO:0046872">
    <property type="term" value="F:metal ion binding"/>
    <property type="evidence" value="ECO:0007669"/>
    <property type="project" value="UniProtKB-KW"/>
</dbReference>
<comment type="catalytic activity">
    <reaction evidence="1">
        <text>4-hydroxy-4-methyl-2-oxoglutarate = 2 pyruvate</text>
        <dbReference type="Rhea" id="RHEA:22748"/>
        <dbReference type="ChEBI" id="CHEBI:15361"/>
        <dbReference type="ChEBI" id="CHEBI:58276"/>
        <dbReference type="EC" id="4.1.3.17"/>
    </reaction>
</comment>
<dbReference type="EC" id="4.1.1.112" evidence="6"/>
<evidence type="ECO:0000256" key="2">
    <source>
        <dbReference type="ARBA" id="ARBA00001968"/>
    </source>
</evidence>
<protein>
    <recommendedName>
        <fullName evidence="7">Putative 4-hydroxy-4-methyl-2-oxoglutarate aldolase</fullName>
        <ecNumber evidence="6">4.1.1.112</ecNumber>
        <ecNumber evidence="5">4.1.3.17</ecNumber>
    </recommendedName>
    <alternativeName>
        <fullName evidence="10">Oxaloacetate decarboxylase</fullName>
    </alternativeName>
    <alternativeName>
        <fullName evidence="9">RraA-like protein</fullName>
    </alternativeName>
</protein>
<dbReference type="EMBL" id="JAAIKT010000117">
    <property type="protein sequence ID" value="NEW77411.1"/>
    <property type="molecule type" value="Genomic_DNA"/>
</dbReference>
<dbReference type="InterPro" id="IPR036704">
    <property type="entry name" value="RraA/RraA-like_sf"/>
</dbReference>
<keyword evidence="14" id="KW-1185">Reference proteome</keyword>
<dbReference type="PANTHER" id="PTHR33254">
    <property type="entry name" value="4-HYDROXY-4-METHYL-2-OXOGLUTARATE ALDOLASE 3-RELATED"/>
    <property type="match status" value="1"/>
</dbReference>
<evidence type="ECO:0000256" key="5">
    <source>
        <dbReference type="ARBA" id="ARBA00012213"/>
    </source>
</evidence>
<evidence type="ECO:0000256" key="7">
    <source>
        <dbReference type="ARBA" id="ARBA00016549"/>
    </source>
</evidence>
<keyword evidence="12" id="KW-0460">Magnesium</keyword>
<sequence>MHAPRPPQQILTRLGELGAATVYEANGQTGALDSGLKPLDAGRTLVGTAVTVDLAPADNWYIHVALLQAGPGDVLVVNAQGYTEAGPWGDVLTCAAQERGLAGLVIDGAVRDSRDIIETGFPVFARGLSIKGTSKAVPGQVNVPVIVGGVLIHPGDVILGDADGLVRITADRTEHALAASEARAAKEADFRDRIRAGESTLDLLGLPHPGTTEASR</sequence>
<feature type="binding site" evidence="12">
    <location>
        <position position="111"/>
    </location>
    <ligand>
        <name>substrate</name>
    </ligand>
</feature>
<gene>
    <name evidence="13" type="ORF">G4H13_45665</name>
</gene>
<evidence type="ECO:0000256" key="6">
    <source>
        <dbReference type="ARBA" id="ARBA00012947"/>
    </source>
</evidence>
<comment type="similarity">
    <text evidence="3">Belongs to the class II aldolase/RraA-like family.</text>
</comment>
<evidence type="ECO:0000256" key="9">
    <source>
        <dbReference type="ARBA" id="ARBA00030169"/>
    </source>
</evidence>
<evidence type="ECO:0000313" key="13">
    <source>
        <dbReference type="EMBL" id="NEW77411.1"/>
    </source>
</evidence>
<accession>A0A6G4AXZ1</accession>
<evidence type="ECO:0000256" key="8">
    <source>
        <dbReference type="ARBA" id="ARBA00025046"/>
    </source>
</evidence>
<evidence type="ECO:0000256" key="11">
    <source>
        <dbReference type="ARBA" id="ARBA00047973"/>
    </source>
</evidence>
<proteinExistence type="inferred from homology"/>
<dbReference type="Gene3D" id="3.50.30.40">
    <property type="entry name" value="Ribonuclease E inhibitor RraA/RraA-like"/>
    <property type="match status" value="1"/>
</dbReference>
<reference evidence="13" key="1">
    <citation type="submission" date="2020-02" db="EMBL/GenBank/DDBJ databases">
        <title>A new Streptomyces sp. for controlling soil-borne diseases.</title>
        <authorList>
            <person name="Li X."/>
            <person name="Tian Y."/>
            <person name="Gao K."/>
        </authorList>
    </citation>
    <scope>NUCLEOTIDE SEQUENCE [LARGE SCALE GENOMIC DNA]</scope>
    <source>
        <strain evidence="13">0250</strain>
    </source>
</reference>
<dbReference type="Proteomes" id="UP000476310">
    <property type="component" value="Unassembled WGS sequence"/>
</dbReference>
<evidence type="ECO:0000256" key="3">
    <source>
        <dbReference type="ARBA" id="ARBA00008621"/>
    </source>
</evidence>
<comment type="subunit">
    <text evidence="4">Homotrimer.</text>
</comment>
<evidence type="ECO:0000256" key="1">
    <source>
        <dbReference type="ARBA" id="ARBA00001342"/>
    </source>
</evidence>
<comment type="catalytic activity">
    <reaction evidence="11">
        <text>oxaloacetate + H(+) = pyruvate + CO2</text>
        <dbReference type="Rhea" id="RHEA:15641"/>
        <dbReference type="ChEBI" id="CHEBI:15361"/>
        <dbReference type="ChEBI" id="CHEBI:15378"/>
        <dbReference type="ChEBI" id="CHEBI:16452"/>
        <dbReference type="ChEBI" id="CHEBI:16526"/>
        <dbReference type="EC" id="4.1.1.112"/>
    </reaction>
</comment>
<name>A0A6G4AXZ1_9ACTN</name>
<comment type="function">
    <text evidence="8">Catalyzes the aldol cleavage of 4-hydroxy-4-methyl-2-oxoglutarate (HMG) into 2 molecules of pyruvate. Also contains a secondary oxaloacetate (OAA) decarboxylase activity due to the common pyruvate enolate transition state formed following C-C bond cleavage in the retro-aldol and decarboxylation reactions.</text>
</comment>
<dbReference type="GO" id="GO:0047443">
    <property type="term" value="F:4-hydroxy-4-methyl-2-oxoglutarate aldolase activity"/>
    <property type="evidence" value="ECO:0007669"/>
    <property type="project" value="UniProtKB-EC"/>
</dbReference>
<organism evidence="13 14">
    <name type="scientific">Streptomyces rhizosphaericus</name>
    <dbReference type="NCBI Taxonomy" id="114699"/>
    <lineage>
        <taxon>Bacteria</taxon>
        <taxon>Bacillati</taxon>
        <taxon>Actinomycetota</taxon>
        <taxon>Actinomycetes</taxon>
        <taxon>Kitasatosporales</taxon>
        <taxon>Streptomycetaceae</taxon>
        <taxon>Streptomyces</taxon>
        <taxon>Streptomyces violaceusniger group</taxon>
    </lineage>
</organism>
<dbReference type="CDD" id="cd16841">
    <property type="entry name" value="RraA_family"/>
    <property type="match status" value="1"/>
</dbReference>
<evidence type="ECO:0000256" key="12">
    <source>
        <dbReference type="PIRSR" id="PIRSR605493-1"/>
    </source>
</evidence>
<dbReference type="InterPro" id="IPR005493">
    <property type="entry name" value="RraA/RraA-like"/>
</dbReference>
<dbReference type="GO" id="GO:0008948">
    <property type="term" value="F:oxaloacetate decarboxylase activity"/>
    <property type="evidence" value="ECO:0007669"/>
    <property type="project" value="UniProtKB-EC"/>
</dbReference>
<evidence type="ECO:0000313" key="14">
    <source>
        <dbReference type="Proteomes" id="UP000476310"/>
    </source>
</evidence>
<dbReference type="SUPFAM" id="SSF89562">
    <property type="entry name" value="RraA-like"/>
    <property type="match status" value="1"/>
</dbReference>
<keyword evidence="12" id="KW-0479">Metal-binding</keyword>
<dbReference type="AlphaFoldDB" id="A0A6G4AXZ1"/>